<dbReference type="GO" id="GO:0005975">
    <property type="term" value="P:carbohydrate metabolic process"/>
    <property type="evidence" value="ECO:0007669"/>
    <property type="project" value="InterPro"/>
</dbReference>
<sequence length="544" mass="60810">MSTTGSHSINCKALLWAFGLLLVLGMQSCSKDEPSAPDPEPEVIDPTPTEPEEEEETFDGPTYADDYTPLAAWSNRDSWNLANVHDPTVVKQGNYYYMYQTDASYGNAHEGNGHFHGRRSKDLVNWEYLGATMQNAPTWVKGSLNTNRVKMGLPEIENPSYGYWAPCVRQVGGVYRMYYSLVVHELIEGDDDCTSWGERPYIGMMETTDLASNVWEDKGMVVTAIPDGVEDYYRDDCGDWSSYYKFNGIDPSFIETPEGEQWLIYGSWMTGIAAVQLDPTTGKPFQLETEQDYGIRIAGRGSPAVNRWQALEGAEVIYNEDTGYYYLFLAYDELSKAYNTRVARSTSILGPYVGINGANVSQGAECWPMLTHPYAFKDHTGWVGFSHCAIFKDDLSGKWYYASQARLPEGVPGINVSNAVMMGHVRELEWTSDGWPVVAPERYAAVPETEITEADIVGSWQQITMEYQYQVQQTAQNVTFNADGTLGGAMSGSWSLESATKTLMVNGIECKLLDAWDWEASTRKVTLSYSGLTDLGRPVWAKKN</sequence>
<feature type="region of interest" description="Disordered" evidence="8">
    <location>
        <begin position="29"/>
        <end position="63"/>
    </location>
</feature>
<dbReference type="STRING" id="1073328.SAMN05216294_1499"/>
<comment type="pathway">
    <text evidence="1">Glycan metabolism; L-arabinan degradation.</text>
</comment>
<evidence type="ECO:0000256" key="8">
    <source>
        <dbReference type="SAM" id="MobiDB-lite"/>
    </source>
</evidence>
<accession>A0A1H2QAH0</accession>
<dbReference type="PANTHER" id="PTHR43301">
    <property type="entry name" value="ARABINAN ENDO-1,5-ALPHA-L-ARABINOSIDASE"/>
    <property type="match status" value="1"/>
</dbReference>
<dbReference type="AlphaFoldDB" id="A0A1H2QAH0"/>
<keyword evidence="3 7" id="KW-0378">Hydrolase</keyword>
<dbReference type="Proteomes" id="UP000199592">
    <property type="component" value="Unassembled WGS sequence"/>
</dbReference>
<dbReference type="InterPro" id="IPR032291">
    <property type="entry name" value="Abn2_C"/>
</dbReference>
<name>A0A1H2QAH0_9FLAO</name>
<dbReference type="SUPFAM" id="SSF75005">
    <property type="entry name" value="Arabinanase/levansucrase/invertase"/>
    <property type="match status" value="1"/>
</dbReference>
<dbReference type="PANTHER" id="PTHR43301:SF3">
    <property type="entry name" value="ARABINAN ENDO-1,5-ALPHA-L-ARABINOSIDASE A-RELATED"/>
    <property type="match status" value="1"/>
</dbReference>
<feature type="domain" description="Extracellular endo-alpha-(1-&gt;5)-L-arabinanase C-terminal" evidence="9">
    <location>
        <begin position="440"/>
        <end position="541"/>
    </location>
</feature>
<reference evidence="11" key="1">
    <citation type="submission" date="2016-10" db="EMBL/GenBank/DDBJ databases">
        <authorList>
            <person name="Varghese N."/>
            <person name="Submissions S."/>
        </authorList>
    </citation>
    <scope>NUCLEOTIDE SEQUENCE [LARGE SCALE GENOMIC DNA]</scope>
    <source>
        <strain evidence="11">DSM 25030</strain>
    </source>
</reference>
<keyword evidence="11" id="KW-1185">Reference proteome</keyword>
<feature type="active site" description="Proton acceptor" evidence="5">
    <location>
        <position position="86"/>
    </location>
</feature>
<protein>
    <submittedName>
        <fullName evidence="10">Arabinan endo-1,5-alpha-L-arabinosidase</fullName>
    </submittedName>
</protein>
<comment type="similarity">
    <text evidence="2 7">Belongs to the glycosyl hydrolase 43 family.</text>
</comment>
<evidence type="ECO:0000256" key="7">
    <source>
        <dbReference type="RuleBase" id="RU361187"/>
    </source>
</evidence>
<dbReference type="RefSeq" id="WP_254774774.1">
    <property type="nucleotide sequence ID" value="NZ_FNMY01000001.1"/>
</dbReference>
<evidence type="ECO:0000256" key="6">
    <source>
        <dbReference type="PIRSR" id="PIRSR606710-2"/>
    </source>
</evidence>
<dbReference type="Gene3D" id="2.115.10.20">
    <property type="entry name" value="Glycosyl hydrolase domain, family 43"/>
    <property type="match status" value="1"/>
</dbReference>
<proteinExistence type="inferred from homology"/>
<dbReference type="InterPro" id="IPR023296">
    <property type="entry name" value="Glyco_hydro_beta-prop_sf"/>
</dbReference>
<evidence type="ECO:0000313" key="10">
    <source>
        <dbReference type="EMBL" id="SDW04247.1"/>
    </source>
</evidence>
<evidence type="ECO:0000256" key="2">
    <source>
        <dbReference type="ARBA" id="ARBA00009865"/>
    </source>
</evidence>
<evidence type="ECO:0000313" key="11">
    <source>
        <dbReference type="Proteomes" id="UP000199592"/>
    </source>
</evidence>
<evidence type="ECO:0000256" key="5">
    <source>
        <dbReference type="PIRSR" id="PIRSR606710-1"/>
    </source>
</evidence>
<evidence type="ECO:0000256" key="3">
    <source>
        <dbReference type="ARBA" id="ARBA00022801"/>
    </source>
</evidence>
<dbReference type="Gene3D" id="2.40.128.10">
    <property type="match status" value="1"/>
</dbReference>
<keyword evidence="4 7" id="KW-0326">Glycosidase</keyword>
<dbReference type="GO" id="GO:0004553">
    <property type="term" value="F:hydrolase activity, hydrolyzing O-glycosyl compounds"/>
    <property type="evidence" value="ECO:0007669"/>
    <property type="project" value="InterPro"/>
</dbReference>
<feature type="active site" description="Proton donor" evidence="5">
    <location>
        <position position="312"/>
    </location>
</feature>
<dbReference type="Pfam" id="PF16369">
    <property type="entry name" value="GH43_C"/>
    <property type="match status" value="1"/>
</dbReference>
<gene>
    <name evidence="10" type="ORF">SAMN04487892_0150</name>
</gene>
<evidence type="ECO:0000256" key="4">
    <source>
        <dbReference type="ARBA" id="ARBA00023295"/>
    </source>
</evidence>
<evidence type="ECO:0000259" key="9">
    <source>
        <dbReference type="Pfam" id="PF16369"/>
    </source>
</evidence>
<dbReference type="EMBL" id="FNMY01000001">
    <property type="protein sequence ID" value="SDW04247.1"/>
    <property type="molecule type" value="Genomic_DNA"/>
</dbReference>
<feature type="site" description="Important for catalytic activity, responsible for pKa modulation of the active site Glu and correct orientation of both the proton donor and substrate" evidence="6">
    <location>
        <position position="250"/>
    </location>
</feature>
<dbReference type="InterPro" id="IPR050727">
    <property type="entry name" value="GH43_arabinanases"/>
</dbReference>
<dbReference type="InterPro" id="IPR006710">
    <property type="entry name" value="Glyco_hydro_43"/>
</dbReference>
<evidence type="ECO:0000256" key="1">
    <source>
        <dbReference type="ARBA" id="ARBA00004834"/>
    </source>
</evidence>
<dbReference type="Pfam" id="PF04616">
    <property type="entry name" value="Glyco_hydro_43"/>
    <property type="match status" value="1"/>
</dbReference>
<dbReference type="CDD" id="cd08998">
    <property type="entry name" value="GH43_Arb43a-like"/>
    <property type="match status" value="1"/>
</dbReference>
<organism evidence="10 11">
    <name type="scientific">Flagellimonas zhangzhouensis</name>
    <dbReference type="NCBI Taxonomy" id="1073328"/>
    <lineage>
        <taxon>Bacteria</taxon>
        <taxon>Pseudomonadati</taxon>
        <taxon>Bacteroidota</taxon>
        <taxon>Flavobacteriia</taxon>
        <taxon>Flavobacteriales</taxon>
        <taxon>Flavobacteriaceae</taxon>
        <taxon>Flagellimonas</taxon>
    </lineage>
</organism>